<feature type="compositionally biased region" description="Polar residues" evidence="1">
    <location>
        <begin position="341"/>
        <end position="350"/>
    </location>
</feature>
<dbReference type="EMBL" id="JADNYJ010000084">
    <property type="protein sequence ID" value="KAF8888482.1"/>
    <property type="molecule type" value="Genomic_DNA"/>
</dbReference>
<dbReference type="Proteomes" id="UP000724874">
    <property type="component" value="Unassembled WGS sequence"/>
</dbReference>
<comment type="caution">
    <text evidence="2">The sequence shown here is derived from an EMBL/GenBank/DDBJ whole genome shotgun (WGS) entry which is preliminary data.</text>
</comment>
<feature type="compositionally biased region" description="Low complexity" evidence="1">
    <location>
        <begin position="143"/>
        <end position="153"/>
    </location>
</feature>
<feature type="compositionally biased region" description="Low complexity" evidence="1">
    <location>
        <begin position="401"/>
        <end position="411"/>
    </location>
</feature>
<reference evidence="2" key="1">
    <citation type="submission" date="2020-11" db="EMBL/GenBank/DDBJ databases">
        <authorList>
            <consortium name="DOE Joint Genome Institute"/>
            <person name="Ahrendt S."/>
            <person name="Riley R."/>
            <person name="Andreopoulos W."/>
            <person name="LaButti K."/>
            <person name="Pangilinan J."/>
            <person name="Ruiz-duenas F.J."/>
            <person name="Barrasa J.M."/>
            <person name="Sanchez-Garcia M."/>
            <person name="Camarero S."/>
            <person name="Miyauchi S."/>
            <person name="Serrano A."/>
            <person name="Linde D."/>
            <person name="Babiker R."/>
            <person name="Drula E."/>
            <person name="Ayuso-Fernandez I."/>
            <person name="Pacheco R."/>
            <person name="Padilla G."/>
            <person name="Ferreira P."/>
            <person name="Barriuso J."/>
            <person name="Kellner H."/>
            <person name="Castanera R."/>
            <person name="Alfaro M."/>
            <person name="Ramirez L."/>
            <person name="Pisabarro A.G."/>
            <person name="Kuo A."/>
            <person name="Tritt A."/>
            <person name="Lipzen A."/>
            <person name="He G."/>
            <person name="Yan M."/>
            <person name="Ng V."/>
            <person name="Cullen D."/>
            <person name="Martin F."/>
            <person name="Rosso M.-N."/>
            <person name="Henrissat B."/>
            <person name="Hibbett D."/>
            <person name="Martinez A.T."/>
            <person name="Grigoriev I.V."/>
        </authorList>
    </citation>
    <scope>NUCLEOTIDE SEQUENCE</scope>
    <source>
        <strain evidence="2">AH 44721</strain>
    </source>
</reference>
<feature type="compositionally biased region" description="Pro residues" evidence="1">
    <location>
        <begin position="412"/>
        <end position="427"/>
    </location>
</feature>
<feature type="compositionally biased region" description="Basic and acidic residues" evidence="1">
    <location>
        <begin position="244"/>
        <end position="256"/>
    </location>
</feature>
<accession>A0A9P5TKV4</accession>
<proteinExistence type="predicted"/>
<protein>
    <submittedName>
        <fullName evidence="2">Uncharacterized protein</fullName>
    </submittedName>
</protein>
<feature type="compositionally biased region" description="Basic and acidic residues" evidence="1">
    <location>
        <begin position="481"/>
        <end position="490"/>
    </location>
</feature>
<feature type="compositionally biased region" description="Basic and acidic residues" evidence="1">
    <location>
        <begin position="61"/>
        <end position="83"/>
    </location>
</feature>
<organism evidence="2 3">
    <name type="scientific">Gymnopilus junonius</name>
    <name type="common">Spectacular rustgill mushroom</name>
    <name type="synonym">Gymnopilus spectabilis subsp. junonius</name>
    <dbReference type="NCBI Taxonomy" id="109634"/>
    <lineage>
        <taxon>Eukaryota</taxon>
        <taxon>Fungi</taxon>
        <taxon>Dikarya</taxon>
        <taxon>Basidiomycota</taxon>
        <taxon>Agaricomycotina</taxon>
        <taxon>Agaricomycetes</taxon>
        <taxon>Agaricomycetidae</taxon>
        <taxon>Agaricales</taxon>
        <taxon>Agaricineae</taxon>
        <taxon>Hymenogastraceae</taxon>
        <taxon>Gymnopilus</taxon>
    </lineage>
</organism>
<keyword evidence="3" id="KW-1185">Reference proteome</keyword>
<evidence type="ECO:0000313" key="3">
    <source>
        <dbReference type="Proteomes" id="UP000724874"/>
    </source>
</evidence>
<feature type="compositionally biased region" description="Low complexity" evidence="1">
    <location>
        <begin position="265"/>
        <end position="306"/>
    </location>
</feature>
<name>A0A9P5TKV4_GYMJU</name>
<feature type="compositionally biased region" description="Basic and acidic residues" evidence="1">
    <location>
        <begin position="201"/>
        <end position="224"/>
    </location>
</feature>
<feature type="region of interest" description="Disordered" evidence="1">
    <location>
        <begin position="41"/>
        <end position="224"/>
    </location>
</feature>
<feature type="compositionally biased region" description="Low complexity" evidence="1">
    <location>
        <begin position="123"/>
        <end position="134"/>
    </location>
</feature>
<feature type="region of interest" description="Disordered" evidence="1">
    <location>
        <begin position="244"/>
        <end position="600"/>
    </location>
</feature>
<feature type="compositionally biased region" description="Low complexity" evidence="1">
    <location>
        <begin position="351"/>
        <end position="385"/>
    </location>
</feature>
<evidence type="ECO:0000313" key="2">
    <source>
        <dbReference type="EMBL" id="KAF8888482.1"/>
    </source>
</evidence>
<feature type="compositionally biased region" description="Basic and acidic residues" evidence="1">
    <location>
        <begin position="507"/>
        <end position="520"/>
    </location>
</feature>
<feature type="compositionally biased region" description="Low complexity" evidence="1">
    <location>
        <begin position="428"/>
        <end position="444"/>
    </location>
</feature>
<dbReference type="AlphaFoldDB" id="A0A9P5TKV4"/>
<sequence length="679" mass="72363">MRDVAGEEVRKEAEAALPHLKNSLEAQSQVEVGHHRLALASSAGVGVESPTLVQEQLPQQQRREEENDDAMKVDEAPQPDRTRHSPASPSELGPALPAAGTSEPEPEPEQLHEADSPTITITAPAPRAPSLPLSVGITDSAQPSPASILSSLPSPSPSPAPGARGQEHGQGETSTSKAASAPTKVKMTLQDFVLRKKQKQKQAELERAKDKGAEEEGKEAENGKEVVDVLKEVVDAMKVDKVEKDEKDVEKEKDVEMATSSPVITTAPAVAGASSAVSPTTTSSTSTPTPTTPVFDAKAFSEAAAAILNGQHRPPPMQHLPALSSEFTSISRLRGAARPTAHSQTKSQPQTRAGTSSTSSSSRPSPRPEAQSQSQSTSQTISTSSRPPLQPKPQLQARTASPLSSVASSRPSPQPQLQPQPRPPPKKQAPSTLSWPLPQLQHQLPPRPEPHPSLSRPSPKPRTNAQAKPSPAVLPQLKVNRTKEMKKEAIEASLSLSTPVSTAGGLSKEDGREKEKEKGRSAPSVSRPAGPQFSGAVGVRELLRKAGQALNAKSGPDKLEERPSPPLPVKPDHPPAERDQRPARQITRSVSPMGPDLLRADNQVSPSAAEFSLHARISGREDGEIIPGESSPPRCLLSILPLPMPHSTPPLLHVFLSLNNHVTLPYQPYHSRCRLRPSQ</sequence>
<feature type="compositionally biased region" description="Basic and acidic residues" evidence="1">
    <location>
        <begin position="570"/>
        <end position="582"/>
    </location>
</feature>
<evidence type="ECO:0000256" key="1">
    <source>
        <dbReference type="SAM" id="MobiDB-lite"/>
    </source>
</evidence>
<gene>
    <name evidence="2" type="ORF">CPB84DRAFT_1466908</name>
</gene>